<dbReference type="PANTHER" id="PTHR32322:SF9">
    <property type="entry name" value="AMINO-ACID METABOLITE EFFLUX PUMP-RELATED"/>
    <property type="match status" value="1"/>
</dbReference>
<feature type="transmembrane region" description="Helical" evidence="5">
    <location>
        <begin position="208"/>
        <end position="234"/>
    </location>
</feature>
<dbReference type="InterPro" id="IPR050638">
    <property type="entry name" value="AA-Vitamin_Transporters"/>
</dbReference>
<evidence type="ECO:0000256" key="3">
    <source>
        <dbReference type="ARBA" id="ARBA00022989"/>
    </source>
</evidence>
<keyword evidence="3 5" id="KW-1133">Transmembrane helix</keyword>
<dbReference type="InterPro" id="IPR037185">
    <property type="entry name" value="EmrE-like"/>
</dbReference>
<evidence type="ECO:0000313" key="7">
    <source>
        <dbReference type="EMBL" id="NGQ90441.1"/>
    </source>
</evidence>
<feature type="transmembrane region" description="Helical" evidence="5">
    <location>
        <begin position="271"/>
        <end position="287"/>
    </location>
</feature>
<feature type="transmembrane region" description="Helical" evidence="5">
    <location>
        <begin position="149"/>
        <end position="169"/>
    </location>
</feature>
<keyword evidence="8" id="KW-1185">Reference proteome</keyword>
<proteinExistence type="predicted"/>
<dbReference type="AlphaFoldDB" id="A0A6M1U8M4"/>
<dbReference type="EMBL" id="JAALFE010000004">
    <property type="protein sequence ID" value="NGQ90441.1"/>
    <property type="molecule type" value="Genomic_DNA"/>
</dbReference>
<evidence type="ECO:0000259" key="6">
    <source>
        <dbReference type="Pfam" id="PF00892"/>
    </source>
</evidence>
<dbReference type="PANTHER" id="PTHR32322">
    <property type="entry name" value="INNER MEMBRANE TRANSPORTER"/>
    <property type="match status" value="1"/>
</dbReference>
<feature type="transmembrane region" description="Helical" evidence="5">
    <location>
        <begin position="92"/>
        <end position="113"/>
    </location>
</feature>
<dbReference type="Proteomes" id="UP000474758">
    <property type="component" value="Unassembled WGS sequence"/>
</dbReference>
<organism evidence="7 8">
    <name type="scientific">Paragemmobacter kunshanensis</name>
    <dbReference type="NCBI Taxonomy" id="2583234"/>
    <lineage>
        <taxon>Bacteria</taxon>
        <taxon>Pseudomonadati</taxon>
        <taxon>Pseudomonadota</taxon>
        <taxon>Alphaproteobacteria</taxon>
        <taxon>Rhodobacterales</taxon>
        <taxon>Paracoccaceae</taxon>
        <taxon>Paragemmobacter</taxon>
    </lineage>
</organism>
<dbReference type="RefSeq" id="WP_165047881.1">
    <property type="nucleotide sequence ID" value="NZ_JAALFE010000004.1"/>
</dbReference>
<name>A0A6M1U8M4_9RHOB</name>
<feature type="domain" description="EamA" evidence="6">
    <location>
        <begin position="8"/>
        <end position="138"/>
    </location>
</feature>
<reference evidence="7 8" key="1">
    <citation type="submission" date="2020-02" db="EMBL/GenBank/DDBJ databases">
        <title>Rhodobacter translucens sp. nov., a novel bacterium isolated from activated sludge.</title>
        <authorList>
            <person name="Liu J."/>
        </authorList>
    </citation>
    <scope>NUCLEOTIDE SEQUENCE [LARGE SCALE GENOMIC DNA]</scope>
    <source>
        <strain evidence="7 8">HX-7-19</strain>
    </source>
</reference>
<feature type="transmembrane region" description="Helical" evidence="5">
    <location>
        <begin position="64"/>
        <end position="86"/>
    </location>
</feature>
<accession>A0A6M1U8M4</accession>
<feature type="domain" description="EamA" evidence="6">
    <location>
        <begin position="151"/>
        <end position="286"/>
    </location>
</feature>
<feature type="transmembrane region" description="Helical" evidence="5">
    <location>
        <begin position="7"/>
        <end position="27"/>
    </location>
</feature>
<dbReference type="GO" id="GO:0016020">
    <property type="term" value="C:membrane"/>
    <property type="evidence" value="ECO:0007669"/>
    <property type="project" value="UniProtKB-SubCell"/>
</dbReference>
<dbReference type="Pfam" id="PF00892">
    <property type="entry name" value="EamA"/>
    <property type="match status" value="2"/>
</dbReference>
<keyword evidence="4 5" id="KW-0472">Membrane</keyword>
<feature type="transmembrane region" description="Helical" evidence="5">
    <location>
        <begin position="181"/>
        <end position="202"/>
    </location>
</feature>
<evidence type="ECO:0000256" key="1">
    <source>
        <dbReference type="ARBA" id="ARBA00004141"/>
    </source>
</evidence>
<evidence type="ECO:0000256" key="4">
    <source>
        <dbReference type="ARBA" id="ARBA00023136"/>
    </source>
</evidence>
<keyword evidence="2 5" id="KW-0812">Transmembrane</keyword>
<feature type="transmembrane region" description="Helical" evidence="5">
    <location>
        <begin position="125"/>
        <end position="143"/>
    </location>
</feature>
<sequence>MTVRDWGLLILLSFLWGGAFFLAAVAVREVPPLTIVLARTGIAALVLAAVIRPGGDAWPLLRRAVPAFAIMGLLNNLVPFSLLFWAQTMIPSGLAAILNATTPIFSILVAHVVLADERMTAQRAIGIGFGFLGVVVLIGHPGLVGEGLALTGMLACLGAALSYGVAASFGRRFRGMGLSSAQVALGQLTATAVMMIPVAGVIDRPWALAMPGLPVIGAVVALAVVSTALAYVIFFRLLASVGAVNTALVTLLIPPSAIVLGWLFLGERLGGQHYAGMGLIGLGLLAVDGRVLRRLGWVGGAG</sequence>
<dbReference type="InterPro" id="IPR000620">
    <property type="entry name" value="EamA_dom"/>
</dbReference>
<protein>
    <submittedName>
        <fullName evidence="7">DMT family transporter</fullName>
    </submittedName>
</protein>
<feature type="transmembrane region" description="Helical" evidence="5">
    <location>
        <begin position="246"/>
        <end position="265"/>
    </location>
</feature>
<gene>
    <name evidence="7" type="ORF">G5V65_05995</name>
</gene>
<comment type="subcellular location">
    <subcellularLocation>
        <location evidence="1">Membrane</location>
        <topology evidence="1">Multi-pass membrane protein</topology>
    </subcellularLocation>
</comment>
<feature type="transmembrane region" description="Helical" evidence="5">
    <location>
        <begin position="33"/>
        <end position="52"/>
    </location>
</feature>
<evidence type="ECO:0000256" key="5">
    <source>
        <dbReference type="SAM" id="Phobius"/>
    </source>
</evidence>
<comment type="caution">
    <text evidence="7">The sequence shown here is derived from an EMBL/GenBank/DDBJ whole genome shotgun (WGS) entry which is preliminary data.</text>
</comment>
<evidence type="ECO:0000256" key="2">
    <source>
        <dbReference type="ARBA" id="ARBA00022692"/>
    </source>
</evidence>
<dbReference type="SUPFAM" id="SSF103481">
    <property type="entry name" value="Multidrug resistance efflux transporter EmrE"/>
    <property type="match status" value="2"/>
</dbReference>
<evidence type="ECO:0000313" key="8">
    <source>
        <dbReference type="Proteomes" id="UP000474758"/>
    </source>
</evidence>